<dbReference type="InterPro" id="IPR011343">
    <property type="entry name" value="DeoC"/>
</dbReference>
<comment type="function">
    <text evidence="6 7">Catalyzes a reversible aldol reaction between acetaldehyde and D-glyceraldehyde 3-phosphate to generate 2-deoxy-D-ribose 5-phosphate.</text>
</comment>
<dbReference type="UniPathway" id="UPA00002">
    <property type="reaction ID" value="UER00468"/>
</dbReference>
<dbReference type="PANTHER" id="PTHR10889:SF1">
    <property type="entry name" value="DEOXYRIBOSE-PHOSPHATE ALDOLASE"/>
    <property type="match status" value="1"/>
</dbReference>
<proteinExistence type="inferred from homology"/>
<evidence type="ECO:0000256" key="7">
    <source>
        <dbReference type="HAMAP-Rule" id="MF_00114"/>
    </source>
</evidence>
<dbReference type="FunFam" id="3.20.20.70:FF:000044">
    <property type="entry name" value="Deoxyribose-phosphate aldolase"/>
    <property type="match status" value="1"/>
</dbReference>
<comment type="subcellular location">
    <subcellularLocation>
        <location evidence="7">Cytoplasm</location>
    </subcellularLocation>
</comment>
<dbReference type="InterPro" id="IPR002915">
    <property type="entry name" value="DeoC/FbaB/LacD_aldolase"/>
</dbReference>
<dbReference type="Gene3D" id="3.20.20.70">
    <property type="entry name" value="Aldolase class I"/>
    <property type="match status" value="1"/>
</dbReference>
<evidence type="ECO:0000256" key="5">
    <source>
        <dbReference type="ARBA" id="ARBA00048791"/>
    </source>
</evidence>
<reference evidence="9" key="1">
    <citation type="submission" date="2015-05" db="EMBL/GenBank/DDBJ databases">
        <authorList>
            <person name="Collingro A."/>
        </authorList>
    </citation>
    <scope>NUCLEOTIDE SEQUENCE [LARGE SCALE GENOMIC DNA]</scope>
    <source>
        <strain evidence="9">Ps</strain>
    </source>
</reference>
<comment type="similarity">
    <text evidence="1 7">Belongs to the DeoC/FbaB aldolase family. DeoC type 1 subfamily.</text>
</comment>
<evidence type="ECO:0000256" key="1">
    <source>
        <dbReference type="ARBA" id="ARBA00010936"/>
    </source>
</evidence>
<evidence type="ECO:0000256" key="6">
    <source>
        <dbReference type="ARBA" id="ARBA00056337"/>
    </source>
</evidence>
<dbReference type="SUPFAM" id="SSF51569">
    <property type="entry name" value="Aldolase"/>
    <property type="match status" value="1"/>
</dbReference>
<feature type="active site" description="Proton donor/acceptor" evidence="7">
    <location>
        <position position="182"/>
    </location>
</feature>
<feature type="active site" description="Proton donor/acceptor" evidence="7">
    <location>
        <position position="91"/>
    </location>
</feature>
<dbReference type="Pfam" id="PF01791">
    <property type="entry name" value="DeoC"/>
    <property type="match status" value="1"/>
</dbReference>
<name>A0A0G7ZN10_9MOLU</name>
<dbReference type="HAMAP" id="MF_00114">
    <property type="entry name" value="DeoC_type1"/>
    <property type="match status" value="1"/>
</dbReference>
<dbReference type="EC" id="4.1.2.4" evidence="7"/>
<dbReference type="GO" id="GO:0009264">
    <property type="term" value="P:deoxyribonucleotide catabolic process"/>
    <property type="evidence" value="ECO:0007669"/>
    <property type="project" value="UniProtKB-UniRule"/>
</dbReference>
<dbReference type="PIRSF" id="PIRSF001357">
    <property type="entry name" value="DeoC"/>
    <property type="match status" value="1"/>
</dbReference>
<dbReference type="GO" id="GO:0006018">
    <property type="term" value="P:2-deoxyribose 1-phosphate catabolic process"/>
    <property type="evidence" value="ECO:0007669"/>
    <property type="project" value="UniProtKB-UniRule"/>
</dbReference>
<dbReference type="GO" id="GO:0016052">
    <property type="term" value="P:carbohydrate catabolic process"/>
    <property type="evidence" value="ECO:0007669"/>
    <property type="project" value="TreeGrafter"/>
</dbReference>
<keyword evidence="2 7" id="KW-0963">Cytoplasm</keyword>
<accession>A0A0G7ZN10</accession>
<dbReference type="GO" id="GO:0005737">
    <property type="term" value="C:cytoplasm"/>
    <property type="evidence" value="ECO:0007669"/>
    <property type="project" value="UniProtKB-SubCell"/>
</dbReference>
<keyword evidence="4 7" id="KW-0704">Schiff base</keyword>
<dbReference type="GO" id="GO:0004139">
    <property type="term" value="F:deoxyribose-phosphate aldolase activity"/>
    <property type="evidence" value="ECO:0007669"/>
    <property type="project" value="UniProtKB-UniRule"/>
</dbReference>
<gene>
    <name evidence="7" type="primary">deoC</name>
    <name evidence="8" type="ORF">HEPPS_02130</name>
</gene>
<keyword evidence="9" id="KW-1185">Reference proteome</keyword>
<dbReference type="Proteomes" id="UP000242141">
    <property type="component" value="Unassembled WGS sequence"/>
</dbReference>
<dbReference type="AlphaFoldDB" id="A0A0G7ZN10"/>
<comment type="pathway">
    <text evidence="7">Carbohydrate degradation; 2-deoxy-D-ribose 1-phosphate degradation; D-glyceraldehyde 3-phosphate and acetaldehyde from 2-deoxy-alpha-D-ribose 1-phosphate: step 2/2.</text>
</comment>
<keyword evidence="3 7" id="KW-0456">Lyase</keyword>
<evidence type="ECO:0000256" key="3">
    <source>
        <dbReference type="ARBA" id="ARBA00023239"/>
    </source>
</evidence>
<dbReference type="InterPro" id="IPR013785">
    <property type="entry name" value="Aldolase_TIM"/>
</dbReference>
<comment type="catalytic activity">
    <reaction evidence="5 7">
        <text>2-deoxy-D-ribose 5-phosphate = D-glyceraldehyde 3-phosphate + acetaldehyde</text>
        <dbReference type="Rhea" id="RHEA:12821"/>
        <dbReference type="ChEBI" id="CHEBI:15343"/>
        <dbReference type="ChEBI" id="CHEBI:59776"/>
        <dbReference type="ChEBI" id="CHEBI:62877"/>
        <dbReference type="EC" id="4.1.2.4"/>
    </reaction>
</comment>
<evidence type="ECO:0000256" key="2">
    <source>
        <dbReference type="ARBA" id="ARBA00022490"/>
    </source>
</evidence>
<evidence type="ECO:0000256" key="4">
    <source>
        <dbReference type="ARBA" id="ARBA00023270"/>
    </source>
</evidence>
<dbReference type="CDD" id="cd00959">
    <property type="entry name" value="DeoC"/>
    <property type="match status" value="1"/>
</dbReference>
<evidence type="ECO:0000313" key="8">
    <source>
        <dbReference type="EMBL" id="CRX37013.1"/>
    </source>
</evidence>
<evidence type="ECO:0000313" key="9">
    <source>
        <dbReference type="Proteomes" id="UP000242141"/>
    </source>
</evidence>
<dbReference type="EMBL" id="CWGI01000001">
    <property type="protein sequence ID" value="CRX37013.1"/>
    <property type="molecule type" value="Genomic_DNA"/>
</dbReference>
<dbReference type="NCBIfam" id="TIGR00126">
    <property type="entry name" value="deoC"/>
    <property type="match status" value="1"/>
</dbReference>
<dbReference type="PANTHER" id="PTHR10889">
    <property type="entry name" value="DEOXYRIBOSE-PHOSPHATE ALDOLASE"/>
    <property type="match status" value="1"/>
</dbReference>
<protein>
    <recommendedName>
        <fullName evidence="7">Deoxyribose-phosphate aldolase</fullName>
        <shortName evidence="7">DERA</shortName>
        <ecNumber evidence="7">4.1.2.4</ecNumber>
    </recommendedName>
    <alternativeName>
        <fullName evidence="7">2-deoxy-D-ribose 5-phosphate aldolase</fullName>
    </alternativeName>
    <alternativeName>
        <fullName evidence="7">Phosphodeoxyriboaldolase</fullName>
        <shortName evidence="7">Deoxyriboaldolase</shortName>
    </alternativeName>
</protein>
<dbReference type="InterPro" id="IPR028581">
    <property type="entry name" value="DeoC_typeI"/>
</dbReference>
<organism evidence="8 9">
    <name type="scientific">Candidatus Hepatoplasma crinochetorum</name>
    <dbReference type="NCBI Taxonomy" id="295596"/>
    <lineage>
        <taxon>Bacteria</taxon>
        <taxon>Bacillati</taxon>
        <taxon>Mycoplasmatota</taxon>
        <taxon>Mollicutes</taxon>
        <taxon>Candidatus Hepatoplasmataceae</taxon>
        <taxon>Candidatus Hepatoplasma</taxon>
    </lineage>
</organism>
<dbReference type="SMART" id="SM01133">
    <property type="entry name" value="DeoC"/>
    <property type="match status" value="1"/>
</dbReference>
<feature type="active site" description="Schiff-base intermediate with acetaldehyde" evidence="7">
    <location>
        <position position="153"/>
    </location>
</feature>
<sequence length="222" mass="24718">MEKNINEYIDHTLLKRDVLTKEIDQAVNDAIKYKFKGLCIAPFWISHVSKILHENNVLVVTVIGFPYGQQSMKTKAFEAKKAIKDGVDELDFIINASKLHEKDQDYLKKELSLLRKVTKNKTIKLIIETGLLNKEEKELATTLGVEAGFNFIKTSTAVNTTGATAEDVKLMKKIINGRAKIKASGGIRNLKQAQELIKAGADRIGTSNGIDIIRGLEGKSDY</sequence>